<feature type="region of interest" description="Disordered" evidence="1">
    <location>
        <begin position="67"/>
        <end position="90"/>
    </location>
</feature>
<accession>A0A0M3KJD8</accession>
<name>A0A0M3KJD8_ANISI</name>
<evidence type="ECO:0000313" key="4">
    <source>
        <dbReference type="WBParaSite" id="ASIM_0002111201-mRNA-1"/>
    </source>
</evidence>
<evidence type="ECO:0000313" key="3">
    <source>
        <dbReference type="Proteomes" id="UP000267096"/>
    </source>
</evidence>
<gene>
    <name evidence="2" type="ORF">ASIM_LOCUS20486</name>
</gene>
<evidence type="ECO:0000256" key="1">
    <source>
        <dbReference type="SAM" id="MobiDB-lite"/>
    </source>
</evidence>
<reference evidence="4" key="1">
    <citation type="submission" date="2017-02" db="UniProtKB">
        <authorList>
            <consortium name="WormBaseParasite"/>
        </authorList>
    </citation>
    <scope>IDENTIFICATION</scope>
</reference>
<dbReference type="EMBL" id="UYRR01039738">
    <property type="protein sequence ID" value="VDK77275.1"/>
    <property type="molecule type" value="Genomic_DNA"/>
</dbReference>
<protein>
    <submittedName>
        <fullName evidence="4">Transmembrane protein</fullName>
    </submittedName>
</protein>
<organism evidence="4">
    <name type="scientific">Anisakis simplex</name>
    <name type="common">Herring worm</name>
    <dbReference type="NCBI Taxonomy" id="6269"/>
    <lineage>
        <taxon>Eukaryota</taxon>
        <taxon>Metazoa</taxon>
        <taxon>Ecdysozoa</taxon>
        <taxon>Nematoda</taxon>
        <taxon>Chromadorea</taxon>
        <taxon>Rhabditida</taxon>
        <taxon>Spirurina</taxon>
        <taxon>Ascaridomorpha</taxon>
        <taxon>Ascaridoidea</taxon>
        <taxon>Anisakidae</taxon>
        <taxon>Anisakis</taxon>
        <taxon>Anisakis simplex complex</taxon>
    </lineage>
</organism>
<dbReference type="OrthoDB" id="199596at2759"/>
<keyword evidence="3" id="KW-1185">Reference proteome</keyword>
<evidence type="ECO:0000313" key="2">
    <source>
        <dbReference type="EMBL" id="VDK77275.1"/>
    </source>
</evidence>
<proteinExistence type="predicted"/>
<reference evidence="2 3" key="2">
    <citation type="submission" date="2018-11" db="EMBL/GenBank/DDBJ databases">
        <authorList>
            <consortium name="Pathogen Informatics"/>
        </authorList>
    </citation>
    <scope>NUCLEOTIDE SEQUENCE [LARGE SCALE GENOMIC DNA]</scope>
</reference>
<dbReference type="Proteomes" id="UP000267096">
    <property type="component" value="Unassembled WGS sequence"/>
</dbReference>
<dbReference type="AlphaFoldDB" id="A0A0M3KJD8"/>
<dbReference type="WBParaSite" id="ASIM_0002111201-mRNA-1">
    <property type="protein sequence ID" value="ASIM_0002111201-mRNA-1"/>
    <property type="gene ID" value="ASIM_0002111201"/>
</dbReference>
<sequence>MADFNWTKKCEEIARETEGMSGRELSKLVLGWQCYSIYWALFYFGGIAREQARACHAYRAWPQPKVTSASSKRSLRSFDATAEASKRTQA</sequence>